<dbReference type="EMBL" id="CP126446">
    <property type="protein sequence ID" value="WIF96792.1"/>
    <property type="molecule type" value="Genomic_DNA"/>
</dbReference>
<dbReference type="Proteomes" id="UP001236652">
    <property type="component" value="Chromosome"/>
</dbReference>
<feature type="domain" description="DUF2268" evidence="1">
    <location>
        <begin position="79"/>
        <end position="271"/>
    </location>
</feature>
<proteinExistence type="predicted"/>
<dbReference type="Pfam" id="PF10026">
    <property type="entry name" value="DUF2268"/>
    <property type="match status" value="1"/>
</dbReference>
<dbReference type="RefSeq" id="WP_231417057.1">
    <property type="nucleotide sequence ID" value="NZ_CP126446.1"/>
</dbReference>
<organism evidence="2 3">
    <name type="scientific">Pontibacillus chungwhensis</name>
    <dbReference type="NCBI Taxonomy" id="265426"/>
    <lineage>
        <taxon>Bacteria</taxon>
        <taxon>Bacillati</taxon>
        <taxon>Bacillota</taxon>
        <taxon>Bacilli</taxon>
        <taxon>Bacillales</taxon>
        <taxon>Bacillaceae</taxon>
        <taxon>Pontibacillus</taxon>
    </lineage>
</organism>
<evidence type="ECO:0000313" key="3">
    <source>
        <dbReference type="Proteomes" id="UP001236652"/>
    </source>
</evidence>
<sequence length="280" mass="32745">MGIVRTDEWVEELLRDYEEKRSQDLYEGQLNKIGVPVSHHFPSSSPEEVTYHLQQHGLFQPGEWRKMKRLVGDMKDRGIWETIEHEFVQLKDQWKGPDIPVYIFPITRGYEKRQVKNKNGLAIKGAVFLFLTASHKQQELRAILAHEYHHVCRMTAQGLSEETLRLEDLLVLEGTAEQAVKRIYGKEWLAPWTSVYKEKECKSYWGKYILPLLESTDHEQNMKLMYGKKHGRPPKWVGYNAAYHLVNAYCRTKGLHDLSDLFQVSAEEVIKESSFVKSQL</sequence>
<name>A0ABY8UUS9_9BACI</name>
<reference evidence="2 3" key="1">
    <citation type="submission" date="2023-05" db="EMBL/GenBank/DDBJ databases">
        <title>Comparative genomics reveals the evidence of polycyclic aromatic hydrocarbons degradation in moderately halophilic genus Pontibacillus.</title>
        <authorList>
            <person name="Yang H."/>
            <person name="Qian Z."/>
        </authorList>
    </citation>
    <scope>NUCLEOTIDE SEQUENCE [LARGE SCALE GENOMIC DNA]</scope>
    <source>
        <strain evidence="3">HN14</strain>
    </source>
</reference>
<keyword evidence="3" id="KW-1185">Reference proteome</keyword>
<accession>A0ABY8UUS9</accession>
<dbReference type="GO" id="GO:0006508">
    <property type="term" value="P:proteolysis"/>
    <property type="evidence" value="ECO:0007669"/>
    <property type="project" value="UniProtKB-KW"/>
</dbReference>
<gene>
    <name evidence="2" type="ORF">QNI29_13650</name>
</gene>
<keyword evidence="2" id="KW-0645">Protease</keyword>
<protein>
    <submittedName>
        <fullName evidence="2">DUF2268 domain-containing putative Zn-dependent protease</fullName>
    </submittedName>
</protein>
<dbReference type="InterPro" id="IPR018728">
    <property type="entry name" value="DUF2268"/>
</dbReference>
<dbReference type="GO" id="GO:0008233">
    <property type="term" value="F:peptidase activity"/>
    <property type="evidence" value="ECO:0007669"/>
    <property type="project" value="UniProtKB-KW"/>
</dbReference>
<evidence type="ECO:0000259" key="1">
    <source>
        <dbReference type="Pfam" id="PF10026"/>
    </source>
</evidence>
<keyword evidence="2" id="KW-0378">Hydrolase</keyword>
<evidence type="ECO:0000313" key="2">
    <source>
        <dbReference type="EMBL" id="WIF96792.1"/>
    </source>
</evidence>